<evidence type="ECO:0000256" key="1">
    <source>
        <dbReference type="ARBA" id="ARBA00007209"/>
    </source>
</evidence>
<dbReference type="GO" id="GO:0060271">
    <property type="term" value="P:cilium assembly"/>
    <property type="evidence" value="ECO:0007669"/>
    <property type="project" value="UniProtKB-UniRule"/>
</dbReference>
<dbReference type="AlphaFoldDB" id="A0A194QAF5"/>
<dbReference type="Pfam" id="PF03148">
    <property type="entry name" value="Tektin"/>
    <property type="match status" value="1"/>
</dbReference>
<dbReference type="GO" id="GO:0060294">
    <property type="term" value="P:cilium movement involved in cell motility"/>
    <property type="evidence" value="ECO:0007669"/>
    <property type="project" value="UniProtKB-UniRule"/>
</dbReference>
<keyword evidence="6" id="KW-1185">Reference proteome</keyword>
<accession>A0A194QAF5</accession>
<dbReference type="InterPro" id="IPR006825">
    <property type="entry name" value="Eclosion"/>
</dbReference>
<evidence type="ECO:0000256" key="3">
    <source>
        <dbReference type="RuleBase" id="RU367040"/>
    </source>
</evidence>
<dbReference type="InterPro" id="IPR000435">
    <property type="entry name" value="Tektins"/>
</dbReference>
<evidence type="ECO:0000313" key="6">
    <source>
        <dbReference type="Proteomes" id="UP000053268"/>
    </source>
</evidence>
<keyword evidence="2" id="KW-0963">Cytoplasm</keyword>
<dbReference type="PANTHER" id="PTHR19960:SF7">
    <property type="entry name" value="TEKTIN"/>
    <property type="match status" value="1"/>
</dbReference>
<dbReference type="InterPro" id="IPR048256">
    <property type="entry name" value="Tektin-like"/>
</dbReference>
<name>A0A194QAF5_PAPXU</name>
<dbReference type="STRING" id="66420.A0A194QAF5"/>
<proteinExistence type="inferred from homology"/>
<protein>
    <recommendedName>
        <fullName evidence="3">Tektin</fullName>
    </recommendedName>
</protein>
<dbReference type="GO" id="GO:0005634">
    <property type="term" value="C:nucleus"/>
    <property type="evidence" value="ECO:0007669"/>
    <property type="project" value="TreeGrafter"/>
</dbReference>
<evidence type="ECO:0000256" key="4">
    <source>
        <dbReference type="SAM" id="Coils"/>
    </source>
</evidence>
<dbReference type="EMBL" id="KQ459249">
    <property type="protein sequence ID" value="KPJ02414.1"/>
    <property type="molecule type" value="Genomic_DNA"/>
</dbReference>
<feature type="coiled-coil region" evidence="4">
    <location>
        <begin position="337"/>
        <end position="371"/>
    </location>
</feature>
<dbReference type="PANTHER" id="PTHR19960">
    <property type="entry name" value="TEKTIN"/>
    <property type="match status" value="1"/>
</dbReference>
<sequence>MQSVVTYEKPLPHLSLPDWDARLYGLQVTADTRRADAFDLRHSARQLRNETRIKTDWDIYHNNNRLRARVYEIEQWKSTLQELLDRLDREMNALKEEKASTERELEQLNVPLLICSECLSNRDGRRSTELTYDLADTELKKELCVTESNKKLLTDRCQSAWEKINKLEVIKFKLQLDLNDKNEALQIDKDMLNLDKECANITYKSDPLKTPKRMITNEQWLEKCEATKKMAEDGLQDTLSLRESLFVARERARNALRAQTDVTNYMMRKRIYDTQRARNELEWQKMKMEENMDKLAAELKIMGEQFSDKINALKVAETRLETRGYRPGIELAADEADIGLKEEVQNLKETIRQLQEKLDCAKATYNALEAASIKIALDLADKEHSLETDIRALEMRSALEPKRLQGTEKNLVLARVSDEVPKTEMKSSVFAAAESTHVSRYCWQAFLKQTILKTILKPFLSVSNRSGLKLHLDQNEHSKHNEKSLPVFTAKKFEIMVVQRNFITVLSLMMLATTLRKAKGSPAIATGYDTMDICIENCAQCKKMLGSWFEGQLCAESCIKYKGKLIVECEDFASISPFLNKVARLPGKRG</sequence>
<dbReference type="GO" id="GO:0008255">
    <property type="term" value="F:ecdysis-triggering hormone activity"/>
    <property type="evidence" value="ECO:0007669"/>
    <property type="project" value="InterPro"/>
</dbReference>
<feature type="coiled-coil region" evidence="4">
    <location>
        <begin position="278"/>
        <end position="305"/>
    </location>
</feature>
<keyword evidence="3" id="KW-0966">Cell projection</keyword>
<feature type="coiled-coil region" evidence="4">
    <location>
        <begin position="73"/>
        <end position="111"/>
    </location>
</feature>
<reference evidence="5 6" key="1">
    <citation type="journal article" date="2015" name="Nat. Commun.">
        <title>Outbred genome sequencing and CRISPR/Cas9 gene editing in butterflies.</title>
        <authorList>
            <person name="Li X."/>
            <person name="Fan D."/>
            <person name="Zhang W."/>
            <person name="Liu G."/>
            <person name="Zhang L."/>
            <person name="Zhao L."/>
            <person name="Fang X."/>
            <person name="Chen L."/>
            <person name="Dong Y."/>
            <person name="Chen Y."/>
            <person name="Ding Y."/>
            <person name="Zhao R."/>
            <person name="Feng M."/>
            <person name="Zhu Y."/>
            <person name="Feng Y."/>
            <person name="Jiang X."/>
            <person name="Zhu D."/>
            <person name="Xiang H."/>
            <person name="Feng X."/>
            <person name="Li S."/>
            <person name="Wang J."/>
            <person name="Zhang G."/>
            <person name="Kronforst M.R."/>
            <person name="Wang W."/>
        </authorList>
    </citation>
    <scope>NUCLEOTIDE SEQUENCE [LARGE SCALE GENOMIC DNA]</scope>
    <source>
        <strain evidence="5">Ya'a_city_454_Px</strain>
        <tissue evidence="5">Whole body</tissue>
    </source>
</reference>
<evidence type="ECO:0000256" key="2">
    <source>
        <dbReference type="ARBA" id="ARBA00022490"/>
    </source>
</evidence>
<dbReference type="Pfam" id="PF04736">
    <property type="entry name" value="Eclosion"/>
    <property type="match status" value="1"/>
</dbReference>
<dbReference type="GO" id="GO:0007218">
    <property type="term" value="P:neuropeptide signaling pathway"/>
    <property type="evidence" value="ECO:0007669"/>
    <property type="project" value="InterPro"/>
</dbReference>
<keyword evidence="4" id="KW-0175">Coiled coil</keyword>
<dbReference type="GO" id="GO:0015630">
    <property type="term" value="C:microtubule cytoskeleton"/>
    <property type="evidence" value="ECO:0007669"/>
    <property type="project" value="UniProtKB-UniRule"/>
</dbReference>
<comment type="similarity">
    <text evidence="1 3">Belongs to the tektin family.</text>
</comment>
<dbReference type="PRINTS" id="PR00511">
    <property type="entry name" value="TEKTIN"/>
</dbReference>
<gene>
    <name evidence="5" type="ORF">RR46_08211</name>
</gene>
<dbReference type="GO" id="GO:0005930">
    <property type="term" value="C:axoneme"/>
    <property type="evidence" value="ECO:0007669"/>
    <property type="project" value="UniProtKB-SubCell"/>
</dbReference>
<keyword evidence="3" id="KW-0969">Cilium</keyword>
<organism evidence="5 6">
    <name type="scientific">Papilio xuthus</name>
    <name type="common">Asian swallowtail butterfly</name>
    <dbReference type="NCBI Taxonomy" id="66420"/>
    <lineage>
        <taxon>Eukaryota</taxon>
        <taxon>Metazoa</taxon>
        <taxon>Ecdysozoa</taxon>
        <taxon>Arthropoda</taxon>
        <taxon>Hexapoda</taxon>
        <taxon>Insecta</taxon>
        <taxon>Pterygota</taxon>
        <taxon>Neoptera</taxon>
        <taxon>Endopterygota</taxon>
        <taxon>Lepidoptera</taxon>
        <taxon>Glossata</taxon>
        <taxon>Ditrysia</taxon>
        <taxon>Papilionoidea</taxon>
        <taxon>Papilionidae</taxon>
        <taxon>Papilioninae</taxon>
        <taxon>Papilio</taxon>
    </lineage>
</organism>
<comment type="subcellular location">
    <subcellularLocation>
        <location evidence="3">Cytoplasm</location>
        <location evidence="3">Cytoskeleton</location>
        <location evidence="3">Cilium axoneme</location>
    </subcellularLocation>
</comment>
<dbReference type="Proteomes" id="UP000053268">
    <property type="component" value="Unassembled WGS sequence"/>
</dbReference>
<evidence type="ECO:0000313" key="5">
    <source>
        <dbReference type="EMBL" id="KPJ02414.1"/>
    </source>
</evidence>
<dbReference type="GO" id="GO:0018990">
    <property type="term" value="P:ecdysis, chitin-based cuticle"/>
    <property type="evidence" value="ECO:0007669"/>
    <property type="project" value="InterPro"/>
</dbReference>
<keyword evidence="3" id="KW-0282">Flagellum</keyword>